<dbReference type="InterPro" id="IPR021858">
    <property type="entry name" value="Fun_TF"/>
</dbReference>
<dbReference type="EMBL" id="KI440856">
    <property type="protein sequence ID" value="ERS95026.1"/>
    <property type="molecule type" value="Genomic_DNA"/>
</dbReference>
<evidence type="ECO:0000256" key="2">
    <source>
        <dbReference type="SAM" id="MobiDB-lite"/>
    </source>
</evidence>
<evidence type="ECO:0000313" key="5">
    <source>
        <dbReference type="Proteomes" id="UP000018087"/>
    </source>
</evidence>
<dbReference type="STRING" id="1391915.U7PJD8"/>
<reference evidence="5" key="1">
    <citation type="journal article" date="2014" name="Genome Announc.">
        <title>Genome sequence of the pathogenic fungus Sporothrix schenckii (ATCC 58251).</title>
        <authorList>
            <person name="Cuomo C.A."/>
            <person name="Rodriguez-Del Valle N."/>
            <person name="Perez-Sanchez L."/>
            <person name="Abouelleil A."/>
            <person name="Goldberg J."/>
            <person name="Young S."/>
            <person name="Zeng Q."/>
            <person name="Birren B.W."/>
        </authorList>
    </citation>
    <scope>NUCLEOTIDE SEQUENCE [LARGE SCALE GENOMIC DNA]</scope>
    <source>
        <strain evidence="5">ATCC 58251 / de Perez 2211183</strain>
    </source>
</reference>
<dbReference type="InterPro" id="IPR036864">
    <property type="entry name" value="Zn2-C6_fun-type_DNA-bd_sf"/>
</dbReference>
<dbReference type="PANTHER" id="PTHR47784:SF5">
    <property type="entry name" value="STEROL UPTAKE CONTROL PROTEIN 2"/>
    <property type="match status" value="1"/>
</dbReference>
<dbReference type="GO" id="GO:0001228">
    <property type="term" value="F:DNA-binding transcription activator activity, RNA polymerase II-specific"/>
    <property type="evidence" value="ECO:0007669"/>
    <property type="project" value="TreeGrafter"/>
</dbReference>
<feature type="region of interest" description="Disordered" evidence="2">
    <location>
        <begin position="121"/>
        <end position="150"/>
    </location>
</feature>
<dbReference type="Pfam" id="PF11951">
    <property type="entry name" value="Fungal_trans_2"/>
    <property type="match status" value="1"/>
</dbReference>
<dbReference type="InterPro" id="IPR053157">
    <property type="entry name" value="Sterol_Uptake_Regulator"/>
</dbReference>
<sequence length="605" mass="67017">MTSIPEINIEFEDLGAAPVSSQLTPARTINDRPYHAKRPHKKSRAGCVNCKTRKVKCNEERPRCRACTLRKETCVYPSTQHTFSAASSASSRSARAAALSAAAATAATAVTAATTTVAAPASSSSASNSLLPPSSTSSSSSSEDGSSAVASSVNSRSASPYLYSSTSDSANVEWGWNASSSGPVRKQNRGGFNMLEEPFYLPPQIDQTDMKLLWFYTAKGFDAFAAEAGHQPQVDEILRVAIPRHAFSSRFLMDCLLALSALELQILNQPIEPSRVLMYRARAFAGYRKAIEEATPDTYPALLACSLLLCSLSSEMFRDTDSTPLYILDWMVVWRGIGLIVKLIKPEMLFKSGMSLLFARPPINLDASTKYIPNQLLFMVSSIRHGEPDYMHINMYYETLKYLGSLYRELESGMGRILSLRIITWFTFLPKGFVDVAREHRPRALVILAHYLVFIKLCRLWWMQGIADKEIKDIRDVLDEDWLLFISGPLAALETDDEISIGKILLNNNSWQPDFFYDQTRDNQLRSLGLVDNTGRNIIFNGSWIQADTGKPAVWNMTEPLDTSSAIFRPEEIIGLRHLSLDIPGESSSAKETTGDGIDTTNINP</sequence>
<dbReference type="Proteomes" id="UP000018087">
    <property type="component" value="Unassembled WGS sequence"/>
</dbReference>
<dbReference type="PANTHER" id="PTHR47784">
    <property type="entry name" value="STEROL UPTAKE CONTROL PROTEIN 2"/>
    <property type="match status" value="1"/>
</dbReference>
<gene>
    <name evidence="4" type="ORF">HMPREF1624_08515</name>
</gene>
<keyword evidence="1" id="KW-0539">Nucleus</keyword>
<name>U7PJD8_SPOS1</name>
<dbReference type="InterPro" id="IPR001138">
    <property type="entry name" value="Zn2Cys6_DnaBD"/>
</dbReference>
<dbReference type="CDD" id="cd00067">
    <property type="entry name" value="GAL4"/>
    <property type="match status" value="1"/>
</dbReference>
<dbReference type="AlphaFoldDB" id="U7PJD8"/>
<proteinExistence type="predicted"/>
<dbReference type="GO" id="GO:0008270">
    <property type="term" value="F:zinc ion binding"/>
    <property type="evidence" value="ECO:0007669"/>
    <property type="project" value="InterPro"/>
</dbReference>
<dbReference type="Gene3D" id="4.10.240.10">
    <property type="entry name" value="Zn(2)-C6 fungal-type DNA-binding domain"/>
    <property type="match status" value="1"/>
</dbReference>
<evidence type="ECO:0000259" key="3">
    <source>
        <dbReference type="PROSITE" id="PS50048"/>
    </source>
</evidence>
<dbReference type="PROSITE" id="PS50048">
    <property type="entry name" value="ZN2_CY6_FUNGAL_2"/>
    <property type="match status" value="1"/>
</dbReference>
<dbReference type="SMART" id="SM00066">
    <property type="entry name" value="GAL4"/>
    <property type="match status" value="1"/>
</dbReference>
<dbReference type="PROSITE" id="PS00463">
    <property type="entry name" value="ZN2_CY6_FUNGAL_1"/>
    <property type="match status" value="1"/>
</dbReference>
<feature type="region of interest" description="Disordered" evidence="2">
    <location>
        <begin position="585"/>
        <end position="605"/>
    </location>
</feature>
<evidence type="ECO:0000313" key="4">
    <source>
        <dbReference type="EMBL" id="ERS95026.1"/>
    </source>
</evidence>
<dbReference type="Pfam" id="PF00172">
    <property type="entry name" value="Zn_clus"/>
    <property type="match status" value="1"/>
</dbReference>
<dbReference type="OrthoDB" id="5419315at2759"/>
<protein>
    <recommendedName>
        <fullName evidence="3">Zn(2)-C6 fungal-type domain-containing protein</fullName>
    </recommendedName>
</protein>
<dbReference type="SUPFAM" id="SSF57701">
    <property type="entry name" value="Zn2/Cys6 DNA-binding domain"/>
    <property type="match status" value="1"/>
</dbReference>
<dbReference type="HOGENOM" id="CLU_024934_7_0_1"/>
<keyword evidence="5" id="KW-1185">Reference proteome</keyword>
<feature type="domain" description="Zn(2)-C6 fungal-type" evidence="3">
    <location>
        <begin position="46"/>
        <end position="76"/>
    </location>
</feature>
<organism evidence="4 5">
    <name type="scientific">Sporothrix schenckii (strain ATCC 58251 / de Perez 2211183)</name>
    <name type="common">Rose-picker's disease fungus</name>
    <dbReference type="NCBI Taxonomy" id="1391915"/>
    <lineage>
        <taxon>Eukaryota</taxon>
        <taxon>Fungi</taxon>
        <taxon>Dikarya</taxon>
        <taxon>Ascomycota</taxon>
        <taxon>Pezizomycotina</taxon>
        <taxon>Sordariomycetes</taxon>
        <taxon>Sordariomycetidae</taxon>
        <taxon>Ophiostomatales</taxon>
        <taxon>Ophiostomataceae</taxon>
        <taxon>Sporothrix</taxon>
    </lineage>
</organism>
<accession>U7PJD8</accession>
<dbReference type="eggNOG" id="ENOG502R6NR">
    <property type="taxonomic scope" value="Eukaryota"/>
</dbReference>
<evidence type="ECO:0000256" key="1">
    <source>
        <dbReference type="ARBA" id="ARBA00023242"/>
    </source>
</evidence>